<dbReference type="AlphaFoldDB" id="A0A382YEA6"/>
<protein>
    <recommendedName>
        <fullName evidence="1">Adaptor protein ClpS core domain-containing protein</fullName>
    </recommendedName>
</protein>
<reference evidence="2" key="1">
    <citation type="submission" date="2018-05" db="EMBL/GenBank/DDBJ databases">
        <authorList>
            <person name="Lanie J.A."/>
            <person name="Ng W.-L."/>
            <person name="Kazmierczak K.M."/>
            <person name="Andrzejewski T.M."/>
            <person name="Davidsen T.M."/>
            <person name="Wayne K.J."/>
            <person name="Tettelin H."/>
            <person name="Glass J.I."/>
            <person name="Rusch D."/>
            <person name="Podicherti R."/>
            <person name="Tsui H.-C.T."/>
            <person name="Winkler M.E."/>
        </authorList>
    </citation>
    <scope>NUCLEOTIDE SEQUENCE</scope>
</reference>
<dbReference type="EMBL" id="UINC01174851">
    <property type="protein sequence ID" value="SVD81185.1"/>
    <property type="molecule type" value="Genomic_DNA"/>
</dbReference>
<dbReference type="HAMAP" id="MF_00302">
    <property type="entry name" value="ClpS"/>
    <property type="match status" value="1"/>
</dbReference>
<dbReference type="GO" id="GO:0006508">
    <property type="term" value="P:proteolysis"/>
    <property type="evidence" value="ECO:0007669"/>
    <property type="project" value="InterPro"/>
</dbReference>
<evidence type="ECO:0000313" key="2">
    <source>
        <dbReference type="EMBL" id="SVD81185.1"/>
    </source>
</evidence>
<dbReference type="InterPro" id="IPR003769">
    <property type="entry name" value="ClpS_core"/>
</dbReference>
<feature type="domain" description="Adaptor protein ClpS core" evidence="1">
    <location>
        <begin position="20"/>
        <end position="97"/>
    </location>
</feature>
<evidence type="ECO:0000259" key="1">
    <source>
        <dbReference type="Pfam" id="PF02617"/>
    </source>
</evidence>
<proteinExistence type="inferred from homology"/>
<dbReference type="SUPFAM" id="SSF54736">
    <property type="entry name" value="ClpS-like"/>
    <property type="match status" value="1"/>
</dbReference>
<sequence>MISNVMDVEIDEKIRQKILEPDLYKVIFLNDNATPMEFVIDVLIQIFKHSDTTARDLTVKIHEEGSAIVGVYTYEIAEQKGVEATNLSRTHGFPLQIKVEKQ</sequence>
<gene>
    <name evidence="2" type="ORF">METZ01_LOCUS434039</name>
</gene>
<dbReference type="GO" id="GO:0030163">
    <property type="term" value="P:protein catabolic process"/>
    <property type="evidence" value="ECO:0007669"/>
    <property type="project" value="InterPro"/>
</dbReference>
<name>A0A382YEA6_9ZZZZ</name>
<dbReference type="InterPro" id="IPR014719">
    <property type="entry name" value="Ribosomal_bL12_C/ClpS-like"/>
</dbReference>
<dbReference type="Pfam" id="PF02617">
    <property type="entry name" value="ClpS"/>
    <property type="match status" value="1"/>
</dbReference>
<dbReference type="Gene3D" id="3.30.1390.10">
    <property type="match status" value="1"/>
</dbReference>
<organism evidence="2">
    <name type="scientific">marine metagenome</name>
    <dbReference type="NCBI Taxonomy" id="408172"/>
    <lineage>
        <taxon>unclassified sequences</taxon>
        <taxon>metagenomes</taxon>
        <taxon>ecological metagenomes</taxon>
    </lineage>
</organism>
<accession>A0A382YEA6</accession>
<dbReference type="InterPro" id="IPR022935">
    <property type="entry name" value="ClpS"/>
</dbReference>